<dbReference type="Proteomes" id="UP000266723">
    <property type="component" value="Unassembled WGS sequence"/>
</dbReference>
<gene>
    <name evidence="2" type="ORF">DY000_02053696</name>
</gene>
<name>A0ABQ7AH16_BRACR</name>
<proteinExistence type="predicted"/>
<evidence type="ECO:0000313" key="2">
    <source>
        <dbReference type="EMBL" id="KAF3496908.1"/>
    </source>
</evidence>
<sequence>MSLPLSPSSAFSYRLTQTLLLRQVLKKVQAAAEHEHGGSMKLRKNGGDKARPHPTQALIIGDDARHDRSSLSSLSLFRLVSLFFCLSCFRP</sequence>
<accession>A0ABQ7AH16</accession>
<evidence type="ECO:0000313" key="3">
    <source>
        <dbReference type="Proteomes" id="UP000266723"/>
    </source>
</evidence>
<protein>
    <submittedName>
        <fullName evidence="2">Uncharacterized protein</fullName>
    </submittedName>
</protein>
<reference evidence="2 3" key="1">
    <citation type="journal article" date="2020" name="BMC Genomics">
        <title>Intraspecific diversification of the crop wild relative Brassica cretica Lam. using demographic model selection.</title>
        <authorList>
            <person name="Kioukis A."/>
            <person name="Michalopoulou V.A."/>
            <person name="Briers L."/>
            <person name="Pirintsos S."/>
            <person name="Studholme D.J."/>
            <person name="Pavlidis P."/>
            <person name="Sarris P.F."/>
        </authorList>
    </citation>
    <scope>NUCLEOTIDE SEQUENCE [LARGE SCALE GENOMIC DNA]</scope>
    <source>
        <strain evidence="3">cv. PFS-1207/04</strain>
    </source>
</reference>
<organism evidence="2 3">
    <name type="scientific">Brassica cretica</name>
    <name type="common">Mustard</name>
    <dbReference type="NCBI Taxonomy" id="69181"/>
    <lineage>
        <taxon>Eukaryota</taxon>
        <taxon>Viridiplantae</taxon>
        <taxon>Streptophyta</taxon>
        <taxon>Embryophyta</taxon>
        <taxon>Tracheophyta</taxon>
        <taxon>Spermatophyta</taxon>
        <taxon>Magnoliopsida</taxon>
        <taxon>eudicotyledons</taxon>
        <taxon>Gunneridae</taxon>
        <taxon>Pentapetalae</taxon>
        <taxon>rosids</taxon>
        <taxon>malvids</taxon>
        <taxon>Brassicales</taxon>
        <taxon>Brassicaceae</taxon>
        <taxon>Brassiceae</taxon>
        <taxon>Brassica</taxon>
    </lineage>
</organism>
<evidence type="ECO:0000256" key="1">
    <source>
        <dbReference type="SAM" id="MobiDB-lite"/>
    </source>
</evidence>
<keyword evidence="3" id="KW-1185">Reference proteome</keyword>
<comment type="caution">
    <text evidence="2">The sequence shown here is derived from an EMBL/GenBank/DDBJ whole genome shotgun (WGS) entry which is preliminary data.</text>
</comment>
<feature type="region of interest" description="Disordered" evidence="1">
    <location>
        <begin position="32"/>
        <end position="54"/>
    </location>
</feature>
<dbReference type="EMBL" id="QGKV02002055">
    <property type="protein sequence ID" value="KAF3496908.1"/>
    <property type="molecule type" value="Genomic_DNA"/>
</dbReference>